<dbReference type="InterPro" id="IPR020846">
    <property type="entry name" value="MFS_dom"/>
</dbReference>
<dbReference type="SUPFAM" id="SSF103473">
    <property type="entry name" value="MFS general substrate transporter"/>
    <property type="match status" value="1"/>
</dbReference>
<evidence type="ECO:0000256" key="2">
    <source>
        <dbReference type="ARBA" id="ARBA00022692"/>
    </source>
</evidence>
<organism evidence="8">
    <name type="scientific">Ralstonia solanacearum</name>
    <name type="common">Pseudomonas solanacearum</name>
    <dbReference type="NCBI Taxonomy" id="305"/>
    <lineage>
        <taxon>Bacteria</taxon>
        <taxon>Pseudomonadati</taxon>
        <taxon>Pseudomonadota</taxon>
        <taxon>Betaproteobacteria</taxon>
        <taxon>Burkholderiales</taxon>
        <taxon>Burkholderiaceae</taxon>
        <taxon>Ralstonia</taxon>
        <taxon>Ralstonia solanacearum species complex</taxon>
    </lineage>
</organism>
<dbReference type="EMBL" id="CP039339">
    <property type="protein sequence ID" value="QCX49580.1"/>
    <property type="molecule type" value="Genomic_DNA"/>
</dbReference>
<feature type="transmembrane region" description="Helical" evidence="6">
    <location>
        <begin position="495"/>
        <end position="512"/>
    </location>
</feature>
<keyword evidence="2 6" id="KW-0812">Transmembrane</keyword>
<feature type="transmembrane region" description="Helical" evidence="6">
    <location>
        <begin position="394"/>
        <end position="414"/>
    </location>
</feature>
<evidence type="ECO:0000256" key="6">
    <source>
        <dbReference type="SAM" id="Phobius"/>
    </source>
</evidence>
<gene>
    <name evidence="9" type="ORF">E7Z57_11040</name>
    <name evidence="8" type="ORF">RUN39_v1_570036</name>
</gene>
<dbReference type="Proteomes" id="UP000310553">
    <property type="component" value="Chromosome"/>
</dbReference>
<evidence type="ECO:0000256" key="4">
    <source>
        <dbReference type="ARBA" id="ARBA00023136"/>
    </source>
</evidence>
<feature type="compositionally biased region" description="Low complexity" evidence="5">
    <location>
        <begin position="10"/>
        <end position="21"/>
    </location>
</feature>
<dbReference type="PANTHER" id="PTHR42718">
    <property type="entry name" value="MAJOR FACILITATOR SUPERFAMILY MULTIDRUG TRANSPORTER MFSC"/>
    <property type="match status" value="1"/>
</dbReference>
<dbReference type="InterPro" id="IPR036259">
    <property type="entry name" value="MFS_trans_sf"/>
</dbReference>
<sequence length="517" mass="55525">MNTPSTSHTPAAQSAPRRQPAGSTVASRLELRMAGMVIGLATGVDYMANLMFSIAGPHIEGGVLASQDVYLWAATSYAAAASLAILVMGRLADRMTYRRHTLLSLLIFIAGTLMCAAAEGSTMLIVGRAVQGFGGGPMLSTSRIFVQHSPAHERRTMMKGMIYGIFGLTCVSPVLSAALTEQFGWRAIFVAQLLVAVVVCGLVAAFYPHPRRHERTGDFASLDWPSAVAFGLAALIALHGFQQARFVHPAGSPAQVLPILAVVALVAWIGIRQTGHPLPWVDLRATLQRRFMMGMVFYAIYYGFASAWSFLSSSLLQNGLGFRYETTAQFMSLSGLVTLLLGIANFQLTHCLPRKHVLIAVGFVLMAGAMLWLSRTAMPGASAGVLAPGFVMEGMVGMLVVIQVAGLTYVDLPAEDFGHAYQFKGIMRAWAQAFGTLLATLMLQRGQAQHRTDLVGHVSALTPSWLWPHPLQGAELVRLSAEIDRQATLLACSDLFAWGAAIALACAVAILVQRTLR</sequence>
<dbReference type="PANTHER" id="PTHR42718:SF35">
    <property type="entry name" value="BLL0718 PROTEIN"/>
    <property type="match status" value="1"/>
</dbReference>
<keyword evidence="3 6" id="KW-1133">Transmembrane helix</keyword>
<feature type="transmembrane region" description="Helical" evidence="6">
    <location>
        <begin position="158"/>
        <end position="179"/>
    </location>
</feature>
<feature type="transmembrane region" description="Helical" evidence="6">
    <location>
        <begin position="185"/>
        <end position="207"/>
    </location>
</feature>
<dbReference type="Pfam" id="PF07690">
    <property type="entry name" value="MFS_1"/>
    <property type="match status" value="1"/>
</dbReference>
<keyword evidence="4 6" id="KW-0472">Membrane</keyword>
<evidence type="ECO:0000256" key="5">
    <source>
        <dbReference type="SAM" id="MobiDB-lite"/>
    </source>
</evidence>
<evidence type="ECO:0000256" key="1">
    <source>
        <dbReference type="ARBA" id="ARBA00004141"/>
    </source>
</evidence>
<feature type="transmembrane region" description="Helical" evidence="6">
    <location>
        <begin position="357"/>
        <end position="374"/>
    </location>
</feature>
<comment type="subcellular location">
    <subcellularLocation>
        <location evidence="1">Membrane</location>
        <topology evidence="1">Multi-pass membrane protein</topology>
    </subcellularLocation>
</comment>
<evidence type="ECO:0000313" key="8">
    <source>
        <dbReference type="EMBL" id="CUV13333.1"/>
    </source>
</evidence>
<dbReference type="PATRIC" id="fig|305.106.peg.787"/>
<reference evidence="8" key="1">
    <citation type="submission" date="2015-10" db="EMBL/GenBank/DDBJ databases">
        <authorList>
            <person name="Gilbert D.G."/>
        </authorList>
    </citation>
    <scope>NUCLEOTIDE SEQUENCE</scope>
    <source>
        <strain evidence="8">Phyl III-seqv23</strain>
    </source>
</reference>
<name>A0A0S4TU34_RALSL</name>
<feature type="transmembrane region" description="Helical" evidence="6">
    <location>
        <begin position="291"/>
        <end position="310"/>
    </location>
</feature>
<dbReference type="EMBL" id="LN899819">
    <property type="protein sequence ID" value="CUV13333.1"/>
    <property type="molecule type" value="Genomic_DNA"/>
</dbReference>
<dbReference type="PROSITE" id="PS50850">
    <property type="entry name" value="MFS"/>
    <property type="match status" value="1"/>
</dbReference>
<dbReference type="AlphaFoldDB" id="A0A0S4TU34"/>
<evidence type="ECO:0000313" key="9">
    <source>
        <dbReference type="EMBL" id="QCX49580.1"/>
    </source>
</evidence>
<proteinExistence type="predicted"/>
<feature type="region of interest" description="Disordered" evidence="5">
    <location>
        <begin position="1"/>
        <end position="23"/>
    </location>
</feature>
<protein>
    <submittedName>
        <fullName evidence="9">MFS transporter</fullName>
    </submittedName>
    <submittedName>
        <fullName evidence="8">Putative multidrug resistance-like transmembrane protein, Major Facilitator Superfamily</fullName>
    </submittedName>
</protein>
<dbReference type="GO" id="GO:0016020">
    <property type="term" value="C:membrane"/>
    <property type="evidence" value="ECO:0007669"/>
    <property type="project" value="UniProtKB-SubCell"/>
</dbReference>
<dbReference type="InterPro" id="IPR011701">
    <property type="entry name" value="MFS"/>
</dbReference>
<accession>A0A0S4TU34</accession>
<feature type="transmembrane region" description="Helical" evidence="6">
    <location>
        <begin position="253"/>
        <end position="271"/>
    </location>
</feature>
<dbReference type="GO" id="GO:0022857">
    <property type="term" value="F:transmembrane transporter activity"/>
    <property type="evidence" value="ECO:0007669"/>
    <property type="project" value="InterPro"/>
</dbReference>
<evidence type="ECO:0000259" key="7">
    <source>
        <dbReference type="PROSITE" id="PS50850"/>
    </source>
</evidence>
<feature type="transmembrane region" description="Helical" evidence="6">
    <location>
        <begin position="219"/>
        <end position="241"/>
    </location>
</feature>
<feature type="transmembrane region" description="Helical" evidence="6">
    <location>
        <begin position="37"/>
        <end position="57"/>
    </location>
</feature>
<feature type="transmembrane region" description="Helical" evidence="6">
    <location>
        <begin position="69"/>
        <end position="89"/>
    </location>
</feature>
<evidence type="ECO:0000313" key="10">
    <source>
        <dbReference type="Proteomes" id="UP000310553"/>
    </source>
</evidence>
<reference evidence="9 10" key="2">
    <citation type="submission" date="2019-04" db="EMBL/GenBank/DDBJ databases">
        <title>Complete Genome of UW386 and Higher Quality Genome of UW700.</title>
        <authorList>
            <person name="Jacobs J."/>
            <person name="Perez A."/>
            <person name="Steidl O."/>
            <person name="Allen C."/>
        </authorList>
    </citation>
    <scope>NUCLEOTIDE SEQUENCE [LARGE SCALE GENOMIC DNA]</scope>
    <source>
        <strain evidence="9 10">UW386</strain>
    </source>
</reference>
<feature type="transmembrane region" description="Helical" evidence="6">
    <location>
        <begin position="101"/>
        <end position="119"/>
    </location>
</feature>
<evidence type="ECO:0000256" key="3">
    <source>
        <dbReference type="ARBA" id="ARBA00022989"/>
    </source>
</evidence>
<feature type="domain" description="Major facilitator superfamily (MFS) profile" evidence="7">
    <location>
        <begin position="27"/>
        <end position="517"/>
    </location>
</feature>
<dbReference type="Gene3D" id="1.20.1250.20">
    <property type="entry name" value="MFS general substrate transporter like domains"/>
    <property type="match status" value="1"/>
</dbReference>
<feature type="transmembrane region" description="Helical" evidence="6">
    <location>
        <begin position="330"/>
        <end position="348"/>
    </location>
</feature>